<keyword evidence="4" id="KW-1185">Reference proteome</keyword>
<dbReference type="SUPFAM" id="SSF51430">
    <property type="entry name" value="NAD(P)-linked oxidoreductase"/>
    <property type="match status" value="1"/>
</dbReference>
<organism evidence="3 4">
    <name type="scientific">Neohortaea acidophila</name>
    <dbReference type="NCBI Taxonomy" id="245834"/>
    <lineage>
        <taxon>Eukaryota</taxon>
        <taxon>Fungi</taxon>
        <taxon>Dikarya</taxon>
        <taxon>Ascomycota</taxon>
        <taxon>Pezizomycotina</taxon>
        <taxon>Dothideomycetes</taxon>
        <taxon>Dothideomycetidae</taxon>
        <taxon>Mycosphaerellales</taxon>
        <taxon>Teratosphaeriaceae</taxon>
        <taxon>Neohortaea</taxon>
    </lineage>
</organism>
<protein>
    <submittedName>
        <fullName evidence="3">NADP-dependent oxidoreductase domain-containing protein</fullName>
    </submittedName>
</protein>
<dbReference type="Gene3D" id="3.20.20.100">
    <property type="entry name" value="NADP-dependent oxidoreductase domain"/>
    <property type="match status" value="1"/>
</dbReference>
<evidence type="ECO:0000313" key="4">
    <source>
        <dbReference type="Proteomes" id="UP000799767"/>
    </source>
</evidence>
<keyword evidence="1" id="KW-0560">Oxidoreductase</keyword>
<evidence type="ECO:0000256" key="1">
    <source>
        <dbReference type="ARBA" id="ARBA00023002"/>
    </source>
</evidence>
<dbReference type="InterPro" id="IPR050523">
    <property type="entry name" value="AKR_Detox_Biosynth"/>
</dbReference>
<dbReference type="EMBL" id="MU001639">
    <property type="protein sequence ID" value="KAF2480353.1"/>
    <property type="molecule type" value="Genomic_DNA"/>
</dbReference>
<dbReference type="InterPro" id="IPR023210">
    <property type="entry name" value="NADP_OxRdtase_dom"/>
</dbReference>
<dbReference type="PANTHER" id="PTHR43364:SF4">
    <property type="entry name" value="NAD(P)-LINKED OXIDOREDUCTASE SUPERFAMILY PROTEIN"/>
    <property type="match status" value="1"/>
</dbReference>
<feature type="domain" description="NADP-dependent oxidoreductase" evidence="2">
    <location>
        <begin position="28"/>
        <end position="188"/>
    </location>
</feature>
<dbReference type="GO" id="GO:0016491">
    <property type="term" value="F:oxidoreductase activity"/>
    <property type="evidence" value="ECO:0007669"/>
    <property type="project" value="UniProtKB-KW"/>
</dbReference>
<dbReference type="RefSeq" id="XP_033586923.1">
    <property type="nucleotide sequence ID" value="XM_033737484.1"/>
</dbReference>
<dbReference type="Pfam" id="PF00248">
    <property type="entry name" value="Aldo_ket_red"/>
    <property type="match status" value="1"/>
</dbReference>
<dbReference type="PANTHER" id="PTHR43364">
    <property type="entry name" value="NADH-SPECIFIC METHYLGLYOXAL REDUCTASE-RELATED"/>
    <property type="match status" value="1"/>
</dbReference>
<proteinExistence type="predicted"/>
<dbReference type="OrthoDB" id="48988at2759"/>
<evidence type="ECO:0000259" key="2">
    <source>
        <dbReference type="Pfam" id="PF00248"/>
    </source>
</evidence>
<dbReference type="InterPro" id="IPR036812">
    <property type="entry name" value="NAD(P)_OxRdtase_dom_sf"/>
</dbReference>
<sequence length="192" mass="21161">MAGSLRAGATGPDDLPEIFNLLEKYRYTAALYGDSEEYLGKVDAGKRFVLDTKTRGDFGGPVHATRQTVVAEGKQSRELLGSGVDVFYLHAPDTAMPIEETLAGVNEVYKTGFFKRFGLSNYAAEYVEKIYGICKEKGYLLPSVYQGMYEPVARKQETVLFPTLRKLGMSFFAYSAMAGGFLSKSKQEVLDG</sequence>
<dbReference type="GeneID" id="54478486"/>
<accession>A0A6A6PLK3</accession>
<dbReference type="Proteomes" id="UP000799767">
    <property type="component" value="Unassembled WGS sequence"/>
</dbReference>
<reference evidence="3" key="1">
    <citation type="journal article" date="2020" name="Stud. Mycol.">
        <title>101 Dothideomycetes genomes: a test case for predicting lifestyles and emergence of pathogens.</title>
        <authorList>
            <person name="Haridas S."/>
            <person name="Albert R."/>
            <person name="Binder M."/>
            <person name="Bloem J."/>
            <person name="Labutti K."/>
            <person name="Salamov A."/>
            <person name="Andreopoulos B."/>
            <person name="Baker S."/>
            <person name="Barry K."/>
            <person name="Bills G."/>
            <person name="Bluhm B."/>
            <person name="Cannon C."/>
            <person name="Castanera R."/>
            <person name="Culley D."/>
            <person name="Daum C."/>
            <person name="Ezra D."/>
            <person name="Gonzalez J."/>
            <person name="Henrissat B."/>
            <person name="Kuo A."/>
            <person name="Liang C."/>
            <person name="Lipzen A."/>
            <person name="Lutzoni F."/>
            <person name="Magnuson J."/>
            <person name="Mondo S."/>
            <person name="Nolan M."/>
            <person name="Ohm R."/>
            <person name="Pangilinan J."/>
            <person name="Park H.-J."/>
            <person name="Ramirez L."/>
            <person name="Alfaro M."/>
            <person name="Sun H."/>
            <person name="Tritt A."/>
            <person name="Yoshinaga Y."/>
            <person name="Zwiers L.-H."/>
            <person name="Turgeon B."/>
            <person name="Goodwin S."/>
            <person name="Spatafora J."/>
            <person name="Crous P."/>
            <person name="Grigoriev I."/>
        </authorList>
    </citation>
    <scope>NUCLEOTIDE SEQUENCE</scope>
    <source>
        <strain evidence="3">CBS 113389</strain>
    </source>
</reference>
<evidence type="ECO:0000313" key="3">
    <source>
        <dbReference type="EMBL" id="KAF2480353.1"/>
    </source>
</evidence>
<dbReference type="AlphaFoldDB" id="A0A6A6PLK3"/>
<name>A0A6A6PLK3_9PEZI</name>
<gene>
    <name evidence="3" type="ORF">BDY17DRAFT_326261</name>
</gene>